<reference evidence="15 16" key="1">
    <citation type="submission" date="2014-04" db="EMBL/GenBank/DDBJ databases">
        <authorList>
            <person name="Bishop-Lilly K.A."/>
            <person name="Broomall S.M."/>
            <person name="Chain P.S."/>
            <person name="Chertkov O."/>
            <person name="Coyne S.R."/>
            <person name="Daligault H.E."/>
            <person name="Davenport K.W."/>
            <person name="Erkkila T."/>
            <person name="Frey K.G."/>
            <person name="Gibbons H.S."/>
            <person name="Gu W."/>
            <person name="Jaissle J."/>
            <person name="Johnson S.L."/>
            <person name="Koroleva G.I."/>
            <person name="Ladner J.T."/>
            <person name="Lo C.-C."/>
            <person name="Minogue T.D."/>
            <person name="Munk C."/>
            <person name="Palacios G.F."/>
            <person name="Redden C.L."/>
            <person name="Rosenzweig C.N."/>
            <person name="Scholz M.B."/>
            <person name="Teshima H."/>
            <person name="Xu Y."/>
        </authorList>
    </citation>
    <scope>NUCLEOTIDE SEQUENCE [LARGE SCALE GENOMIC DNA]</scope>
    <source>
        <strain evidence="15 16">FAJ</strain>
    </source>
</reference>
<dbReference type="InterPro" id="IPR049465">
    <property type="entry name" value="Cas9_lobe"/>
</dbReference>
<comment type="caution">
    <text evidence="15">The sequence shown here is derived from an EMBL/GenBank/DDBJ whole genome shotgun (WGS) entry which is preliminary data.</text>
</comment>
<keyword evidence="5 12" id="KW-0378">Hydrolase</keyword>
<evidence type="ECO:0000256" key="4">
    <source>
        <dbReference type="ARBA" id="ARBA00022759"/>
    </source>
</evidence>
<keyword evidence="8" id="KW-0051">Antiviral defense</keyword>
<gene>
    <name evidence="15" type="ORF">DR78_1737</name>
</gene>
<evidence type="ECO:0000256" key="9">
    <source>
        <dbReference type="ARBA" id="ARBA00023125"/>
    </source>
</evidence>
<dbReference type="PROSITE" id="PS51749">
    <property type="entry name" value="HNH_CAS9"/>
    <property type="match status" value="1"/>
</dbReference>
<dbReference type="GO" id="GO:0003677">
    <property type="term" value="F:DNA binding"/>
    <property type="evidence" value="ECO:0007669"/>
    <property type="project" value="UniProtKB-UniRule"/>
</dbReference>
<evidence type="ECO:0000256" key="6">
    <source>
        <dbReference type="ARBA" id="ARBA00022842"/>
    </source>
</evidence>
<dbReference type="InterPro" id="IPR033114">
    <property type="entry name" value="HNH_CAS9"/>
</dbReference>
<feature type="domain" description="HNH Cas9-type" evidence="14">
    <location>
        <begin position="905"/>
        <end position="1052"/>
    </location>
</feature>
<keyword evidence="4 12" id="KW-0255">Endonuclease</keyword>
<evidence type="ECO:0000256" key="10">
    <source>
        <dbReference type="ARBA" id="ARBA00023211"/>
    </source>
</evidence>
<evidence type="ECO:0000256" key="8">
    <source>
        <dbReference type="ARBA" id="ARBA00023118"/>
    </source>
</evidence>
<dbReference type="GO" id="GO:0004519">
    <property type="term" value="F:endonuclease activity"/>
    <property type="evidence" value="ECO:0007669"/>
    <property type="project" value="UniProtKB-UniRule"/>
</dbReference>
<dbReference type="Pfam" id="PF21069">
    <property type="entry name" value="Csx12"/>
    <property type="match status" value="1"/>
</dbReference>
<dbReference type="EMBL" id="JOUE01000003">
    <property type="protein sequence ID" value="KFJ43450.1"/>
    <property type="molecule type" value="Genomic_DNA"/>
</dbReference>
<evidence type="ECO:0000313" key="16">
    <source>
        <dbReference type="Proteomes" id="UP000029117"/>
    </source>
</evidence>
<evidence type="ECO:0000256" key="1">
    <source>
        <dbReference type="ARBA" id="ARBA00001946"/>
    </source>
</evidence>
<name>A0AAW3DCC5_9GAMM</name>
<evidence type="ECO:0000256" key="11">
    <source>
        <dbReference type="ARBA" id="ARBA00046380"/>
    </source>
</evidence>
<evidence type="ECO:0000256" key="5">
    <source>
        <dbReference type="ARBA" id="ARBA00022801"/>
    </source>
</evidence>
<dbReference type="GO" id="GO:0051607">
    <property type="term" value="P:defense response to virus"/>
    <property type="evidence" value="ECO:0007669"/>
    <property type="project" value="UniProtKB-KW"/>
</dbReference>
<sequence>MSIKILPIAIDLGAKNTGVFSAFYDKGLKLESLITKHGMVYELSKDSYTLLMTSRTAKRHQRRGLDRKQLVKRLFKLIWTEKLKLDWDKDTQQTVSFLLNRRGFSFLEEKHDASYFEKFPIEAIELLPQQLRLGIDSEENYDLNSKILETLENDTFKDVFEEIESNIKQAKKNIVKANVINIIKSAIDDKVRMGEIKPTKQNKFNDLKKVSLWIVEDIFDSTTSAYIERVDNYSKNIFNYLNSLSSDQLEILKTNLPIIDLNEHKNSVWNFNISNFNLDNEKLVEKLEVGDVSAHLHHLGYALQNIKKELDEGSRHRSKYFEEVASVLLEQNHKEGYLRNFCQNLHIGKYKNLNVKKLVNLIGNLSNLELKPLRKYFNDKAHAKADYWDEKRFAETYCRWILGEWRVGVKDKDKKDDAKYSYKDLCNELKLEVGTTQEVKANKSKGSVVEFLLELDPCRTIPPYQDNNNRKPPKCQSLILNPKYLDKKYPEWQDYLKQLKQLDSVQKYLEEFEQDLKGLKTSKDQPYFVGTKSENKQIASGQRDQKDLDARVLQFIFDRVKANDDLLLNEIYSQAKKAKQNASNESEIARAVQNLDKTLAKSKLPSALKTQHIKGIFEQGTLLHLVCKYFKARQRARDSRLYIMPEYRYDKNLDKYNNTGRFDDDNQLLTYCNHKPRQKRYQLLNDLAGVLQVSNGQLLSVEKWFRQAQPAETTKSQDEQIFEWLKAFKIASYCKAAVDVQKQYRGTLKNAVQTAIFKQRLETIKKNKKASQDEKALLEKYKNAKPLTADEKNLVKLVDNISKASQKIGENLGLDNKQVSKFNSIYSFAQIQQIAFAERNGNANTCAVCSADNAHRMQISNDSAKAQRLPAIPTRIVDGAVKKMATILARNIVDDNWDNIKKTLENKEELHIPIITESNAFEFEPNLAEIKGTKKKDRISSQELFAKKEERIKKASNEISAYSGASLGGETELDHIIPRSHKKYGTLNDEANLICVTRDDNQKRGNTPYYLSNLADKYKLKLFGTADNQEIEKYIADKIWDSERQDFKFGNYRSFINLSQEEQIAFRHALFLADENPIKQAVIKAIDNRNRAFVNGTQRYFAEVLANNIYLRAKKENLATNKLSFDYFGVETTNSNGRGIADIRKLYEAIDSDIEAYAKGDKPQDSYSHLIDAMIAFCVAADEHKNDGSIGLEIDETYSLYPLDENTGEVFKEDIFSQIKVADSEFRETKLARRKAYTVETNIRQEIQSKGDFKKSIPYKIHIDSLSAERFFPLLQISQDKWKYGFTLDNSVDIPKKDIELIQEFLTKSKEYKDYTVWIVNKTQAQEFLINIGYVGADKQQEKIAKLLDKLSYTTIKKEITSILAKANKTPDTVGDALDVIDELVFKTDKKNKLINFVKSEILLPVYNDWIMLKKAMQKADMNQNLHDFLSMYFITTNLKNKHQKVRKNFSLPVVSTIGTIRIRRKSWDGSNIYQVTGDESLAKYGFDGTVRPKTILSRNSVPIKYYNGKEKEVLIEPLSWIILDIDDLTDTSIIRAQIKNRSAGQVSIKVELSSLDNICLKEDSWSGNIIYAGDKDKPNTIKGDKFYIKKEDFYWLKDFSLMFDSGKTKASLSIDKIGNSYILEFVSSKGKKEKQWLKNETPNS</sequence>
<evidence type="ECO:0000256" key="12">
    <source>
        <dbReference type="PROSITE-ProRule" id="PRU01085"/>
    </source>
</evidence>
<keyword evidence="3" id="KW-0479">Metal-binding</keyword>
<keyword evidence="10" id="KW-0464">Manganese</keyword>
<evidence type="ECO:0000256" key="2">
    <source>
        <dbReference type="ARBA" id="ARBA00022722"/>
    </source>
</evidence>
<dbReference type="GO" id="GO:0046872">
    <property type="term" value="F:metal ion binding"/>
    <property type="evidence" value="ECO:0007669"/>
    <property type="project" value="UniProtKB-KW"/>
</dbReference>
<keyword evidence="7" id="KW-0694">RNA-binding</keyword>
<keyword evidence="6" id="KW-0460">Magnesium</keyword>
<dbReference type="NCBIfam" id="TIGR03031">
    <property type="entry name" value="cas_csx12"/>
    <property type="match status" value="1"/>
</dbReference>
<evidence type="ECO:0000256" key="3">
    <source>
        <dbReference type="ARBA" id="ARBA00022723"/>
    </source>
</evidence>
<organism evidence="15 16">
    <name type="scientific">Francisella philomiragia</name>
    <dbReference type="NCBI Taxonomy" id="28110"/>
    <lineage>
        <taxon>Bacteria</taxon>
        <taxon>Pseudomonadati</taxon>
        <taxon>Pseudomonadota</taxon>
        <taxon>Gammaproteobacteria</taxon>
        <taxon>Thiotrichales</taxon>
        <taxon>Francisellaceae</taxon>
        <taxon>Francisella</taxon>
    </lineage>
</organism>
<dbReference type="GO" id="GO:0016787">
    <property type="term" value="F:hydrolase activity"/>
    <property type="evidence" value="ECO:0007669"/>
    <property type="project" value="UniProtKB-KW"/>
</dbReference>
<keyword evidence="13" id="KW-0175">Coiled coil</keyword>
<keyword evidence="2 12" id="KW-0540">Nuclease</keyword>
<accession>A0AAW3DCC5</accession>
<evidence type="ECO:0000256" key="13">
    <source>
        <dbReference type="SAM" id="Coils"/>
    </source>
</evidence>
<comment type="cofactor">
    <cofactor evidence="1">
        <name>Mg(2+)</name>
        <dbReference type="ChEBI" id="CHEBI:18420"/>
    </cofactor>
</comment>
<dbReference type="GO" id="GO:0003723">
    <property type="term" value="F:RNA binding"/>
    <property type="evidence" value="ECO:0007669"/>
    <property type="project" value="UniProtKB-UniRule"/>
</dbReference>
<dbReference type="Proteomes" id="UP000029117">
    <property type="component" value="Unassembled WGS sequence"/>
</dbReference>
<feature type="coiled-coil region" evidence="13">
    <location>
        <begin position="153"/>
        <end position="180"/>
    </location>
</feature>
<dbReference type="RefSeq" id="WP_051907669.1">
    <property type="nucleotide sequence ID" value="NZ_JACTRV010000003.1"/>
</dbReference>
<evidence type="ECO:0000259" key="14">
    <source>
        <dbReference type="PROSITE" id="PS51749"/>
    </source>
</evidence>
<proteinExistence type="predicted"/>
<keyword evidence="9 12" id="KW-0238">DNA-binding</keyword>
<evidence type="ECO:0000256" key="7">
    <source>
        <dbReference type="ARBA" id="ARBA00022884"/>
    </source>
</evidence>
<dbReference type="InterPro" id="IPR013492">
    <property type="entry name" value="CRISPR-assoc_Cas9/Csx12"/>
</dbReference>
<protein>
    <submittedName>
        <fullName evidence="15">Crispr-associated large protein</fullName>
    </submittedName>
</protein>
<comment type="subunit">
    <text evidence="11">Monomer. Binds crRNA and tracrRNA.</text>
</comment>
<dbReference type="Gene3D" id="1.10.30.50">
    <property type="match status" value="1"/>
</dbReference>
<evidence type="ECO:0000313" key="15">
    <source>
        <dbReference type="EMBL" id="KFJ43450.1"/>
    </source>
</evidence>